<dbReference type="PROSITE" id="PS51332">
    <property type="entry name" value="B12_BINDING"/>
    <property type="match status" value="1"/>
</dbReference>
<dbReference type="AlphaFoldDB" id="A0A0L6W2J0"/>
<protein>
    <submittedName>
        <fullName evidence="6">Cobalamin B12-binding domain-containing protein</fullName>
    </submittedName>
</protein>
<dbReference type="GO" id="GO:0031419">
    <property type="term" value="F:cobalamin binding"/>
    <property type="evidence" value="ECO:0007669"/>
    <property type="project" value="InterPro"/>
</dbReference>
<dbReference type="GO" id="GO:0046653">
    <property type="term" value="P:tetrahydrofolate metabolic process"/>
    <property type="evidence" value="ECO:0007669"/>
    <property type="project" value="TreeGrafter"/>
</dbReference>
<organism evidence="6 7">
    <name type="scientific">Thermincola ferriacetica</name>
    <dbReference type="NCBI Taxonomy" id="281456"/>
    <lineage>
        <taxon>Bacteria</taxon>
        <taxon>Bacillati</taxon>
        <taxon>Bacillota</taxon>
        <taxon>Clostridia</taxon>
        <taxon>Eubacteriales</taxon>
        <taxon>Thermincolaceae</taxon>
        <taxon>Thermincola</taxon>
    </lineage>
</organism>
<dbReference type="SMART" id="SM01018">
    <property type="entry name" value="B12-binding_2"/>
    <property type="match status" value="1"/>
</dbReference>
<gene>
    <name evidence="6" type="ORF">Tfer_1573</name>
</gene>
<dbReference type="GO" id="GO:0050667">
    <property type="term" value="P:homocysteine metabolic process"/>
    <property type="evidence" value="ECO:0007669"/>
    <property type="project" value="TreeGrafter"/>
</dbReference>
<keyword evidence="3" id="KW-0170">Cobalt</keyword>
<sequence length="220" mass="23447">MEQIIKQIQEGLLEGDAQVVKNLTEKALAVGINAKIIIKEGLMPGMKIVGQKFRDNEIFIPDVLMSSRAMHASLYVLRPLLTSCRLAFKGSVVVGTVAGDLHDIGKNMVAMMLEGAGYSVIDAGIDVPAGDFVKAVKKYKPDILAMSALLTTTMGELGDVIARLKEEGLRHHTKVLVGGGPVTPEFALAIEADAYAADSYHAIEAANRLITGEVGFISVS</sequence>
<dbReference type="CDD" id="cd02070">
    <property type="entry name" value="corrinoid_protein_B12-BD"/>
    <property type="match status" value="1"/>
</dbReference>
<dbReference type="PANTHER" id="PTHR45833">
    <property type="entry name" value="METHIONINE SYNTHASE"/>
    <property type="match status" value="1"/>
</dbReference>
<comment type="similarity">
    <text evidence="1">Belongs to the methylamine corrinoid protein family.</text>
</comment>
<evidence type="ECO:0000259" key="5">
    <source>
        <dbReference type="PROSITE" id="PS51337"/>
    </source>
</evidence>
<dbReference type="RefSeq" id="WP_052217757.1">
    <property type="nucleotide sequence ID" value="NZ_LGTE01000009.1"/>
</dbReference>
<dbReference type="GO" id="GO:0046872">
    <property type="term" value="F:metal ion binding"/>
    <property type="evidence" value="ECO:0007669"/>
    <property type="project" value="UniProtKB-KW"/>
</dbReference>
<dbReference type="PROSITE" id="PS51337">
    <property type="entry name" value="B12_BINDING_NTER"/>
    <property type="match status" value="1"/>
</dbReference>
<feature type="domain" description="B12-binding" evidence="4">
    <location>
        <begin position="89"/>
        <end position="220"/>
    </location>
</feature>
<dbReference type="GO" id="GO:0005829">
    <property type="term" value="C:cytosol"/>
    <property type="evidence" value="ECO:0007669"/>
    <property type="project" value="TreeGrafter"/>
</dbReference>
<dbReference type="InterPro" id="IPR036724">
    <property type="entry name" value="Cobalamin-bd_sf"/>
</dbReference>
<dbReference type="InterPro" id="IPR050554">
    <property type="entry name" value="Met_Synthase/Corrinoid"/>
</dbReference>
<dbReference type="GO" id="GO:0008705">
    <property type="term" value="F:methionine synthase activity"/>
    <property type="evidence" value="ECO:0007669"/>
    <property type="project" value="TreeGrafter"/>
</dbReference>
<dbReference type="SUPFAM" id="SSF52242">
    <property type="entry name" value="Cobalamin (vitamin B12)-binding domain"/>
    <property type="match status" value="1"/>
</dbReference>
<evidence type="ECO:0000313" key="7">
    <source>
        <dbReference type="Proteomes" id="UP000037175"/>
    </source>
</evidence>
<evidence type="ECO:0000256" key="2">
    <source>
        <dbReference type="ARBA" id="ARBA00022723"/>
    </source>
</evidence>
<comment type="caution">
    <text evidence="6">The sequence shown here is derived from an EMBL/GenBank/DDBJ whole genome shotgun (WGS) entry which is preliminary data.</text>
</comment>
<name>A0A0L6W2J0_9FIRM</name>
<dbReference type="InterPro" id="IPR036594">
    <property type="entry name" value="Meth_synthase_dom"/>
</dbReference>
<proteinExistence type="inferred from homology"/>
<keyword evidence="2" id="KW-0479">Metal-binding</keyword>
<dbReference type="Proteomes" id="UP000037175">
    <property type="component" value="Unassembled WGS sequence"/>
</dbReference>
<evidence type="ECO:0000256" key="3">
    <source>
        <dbReference type="ARBA" id="ARBA00023285"/>
    </source>
</evidence>
<accession>A0A0L6W2J0</accession>
<dbReference type="Gene3D" id="3.40.50.280">
    <property type="entry name" value="Cobalamin-binding domain"/>
    <property type="match status" value="1"/>
</dbReference>
<dbReference type="InterPro" id="IPR003759">
    <property type="entry name" value="Cbl-bd_cap"/>
</dbReference>
<dbReference type="InterPro" id="IPR006158">
    <property type="entry name" value="Cobalamin-bd"/>
</dbReference>
<evidence type="ECO:0000256" key="1">
    <source>
        <dbReference type="ARBA" id="ARBA00010854"/>
    </source>
</evidence>
<dbReference type="FunFam" id="3.40.50.280:FF:000003">
    <property type="entry name" value="Dimethylamine methyltransferase corrinoid protein"/>
    <property type="match status" value="1"/>
</dbReference>
<evidence type="ECO:0000313" key="6">
    <source>
        <dbReference type="EMBL" id="KNZ69755.1"/>
    </source>
</evidence>
<dbReference type="EMBL" id="LGTE01000009">
    <property type="protein sequence ID" value="KNZ69755.1"/>
    <property type="molecule type" value="Genomic_DNA"/>
</dbReference>
<feature type="domain" description="B12-binding N-terminal" evidence="5">
    <location>
        <begin position="1"/>
        <end position="89"/>
    </location>
</feature>
<dbReference type="Pfam" id="PF02607">
    <property type="entry name" value="B12-binding_2"/>
    <property type="match status" value="1"/>
</dbReference>
<keyword evidence="7" id="KW-1185">Reference proteome</keyword>
<reference evidence="7" key="1">
    <citation type="submission" date="2015-07" db="EMBL/GenBank/DDBJ databases">
        <title>Complete Genome of Thermincola ferriacetica strain Z-0001T.</title>
        <authorList>
            <person name="Lusk B."/>
            <person name="Badalamenti J.P."/>
            <person name="Parameswaran P."/>
            <person name="Bond D.R."/>
            <person name="Torres C.I."/>
        </authorList>
    </citation>
    <scope>NUCLEOTIDE SEQUENCE [LARGE SCALE GENOMIC DNA]</scope>
    <source>
        <strain evidence="7">Z-0001</strain>
    </source>
</reference>
<dbReference type="Pfam" id="PF02310">
    <property type="entry name" value="B12-binding"/>
    <property type="match status" value="1"/>
</dbReference>
<dbReference type="Gene3D" id="1.10.1240.10">
    <property type="entry name" value="Methionine synthase domain"/>
    <property type="match status" value="1"/>
</dbReference>
<dbReference type="SUPFAM" id="SSF47644">
    <property type="entry name" value="Methionine synthase domain"/>
    <property type="match status" value="1"/>
</dbReference>
<evidence type="ECO:0000259" key="4">
    <source>
        <dbReference type="PROSITE" id="PS51332"/>
    </source>
</evidence>
<dbReference type="PANTHER" id="PTHR45833:SF1">
    <property type="entry name" value="METHIONINE SYNTHASE"/>
    <property type="match status" value="1"/>
</dbReference>